<dbReference type="GO" id="GO:0008017">
    <property type="term" value="F:microtubule binding"/>
    <property type="evidence" value="ECO:0007669"/>
    <property type="project" value="TreeGrafter"/>
</dbReference>
<evidence type="ECO:0000256" key="6">
    <source>
        <dbReference type="ARBA" id="ARBA00022728"/>
    </source>
</evidence>
<proteinExistence type="inferred from homology"/>
<dbReference type="STRING" id="478820.A0A196SGI4"/>
<keyword evidence="6" id="KW-0747">Spliceosome</keyword>
<dbReference type="Pfam" id="PF10235">
    <property type="entry name" value="Cript"/>
    <property type="match status" value="1"/>
</dbReference>
<evidence type="ECO:0000256" key="5">
    <source>
        <dbReference type="ARBA" id="ARBA00022664"/>
    </source>
</evidence>
<protein>
    <recommendedName>
        <fullName evidence="3">Cysteine-rich PDZ-binding protein</fullName>
    </recommendedName>
    <alternativeName>
        <fullName evidence="8">Cysteine-rich interactor of PDZ three</fullName>
    </alternativeName>
</protein>
<evidence type="ECO:0000256" key="9">
    <source>
        <dbReference type="SAM" id="MobiDB-lite"/>
    </source>
</evidence>
<dbReference type="GO" id="GO:0005681">
    <property type="term" value="C:spliceosomal complex"/>
    <property type="evidence" value="ECO:0007669"/>
    <property type="project" value="UniProtKB-KW"/>
</dbReference>
<keyword evidence="4" id="KW-0963">Cytoplasm</keyword>
<dbReference type="Proteomes" id="UP000078348">
    <property type="component" value="Unassembled WGS sequence"/>
</dbReference>
<dbReference type="EMBL" id="LXWW01000176">
    <property type="protein sequence ID" value="OAO15079.1"/>
    <property type="molecule type" value="Genomic_DNA"/>
</dbReference>
<evidence type="ECO:0000256" key="1">
    <source>
        <dbReference type="ARBA" id="ARBA00004496"/>
    </source>
</evidence>
<name>A0A196SGI4_BLAHN</name>
<dbReference type="AlphaFoldDB" id="A0A196SGI4"/>
<keyword evidence="7" id="KW-0508">mRNA splicing</keyword>
<dbReference type="GO" id="GO:0006397">
    <property type="term" value="P:mRNA processing"/>
    <property type="evidence" value="ECO:0007669"/>
    <property type="project" value="UniProtKB-KW"/>
</dbReference>
<evidence type="ECO:0000256" key="2">
    <source>
        <dbReference type="ARBA" id="ARBA00009021"/>
    </source>
</evidence>
<feature type="region of interest" description="Disordered" evidence="9">
    <location>
        <begin position="17"/>
        <end position="45"/>
    </location>
</feature>
<evidence type="ECO:0000313" key="11">
    <source>
        <dbReference type="Proteomes" id="UP000078348"/>
    </source>
</evidence>
<evidence type="ECO:0000256" key="7">
    <source>
        <dbReference type="ARBA" id="ARBA00023187"/>
    </source>
</evidence>
<feature type="compositionally biased region" description="Basic and acidic residues" evidence="9">
    <location>
        <begin position="33"/>
        <end position="42"/>
    </location>
</feature>
<dbReference type="OrthoDB" id="147332at2759"/>
<sequence length="106" mass="11990">MVCSRCEKKMGKLIVPDKWKDGARNASRGTDGNGERSEENTKRVVRSIEQSRRMARSNPMGKACRLCGTQIEPWANYCNSCAFKKGICARCGRKVQDTKNAHMYDK</sequence>
<dbReference type="GO" id="GO:0008380">
    <property type="term" value="P:RNA splicing"/>
    <property type="evidence" value="ECO:0007669"/>
    <property type="project" value="UniProtKB-KW"/>
</dbReference>
<comment type="similarity">
    <text evidence="2">Belongs to the CRIPT family.</text>
</comment>
<reference evidence="10 11" key="1">
    <citation type="submission" date="2016-05" db="EMBL/GenBank/DDBJ databases">
        <title>Nuclear genome of Blastocystis sp. subtype 1 NandII.</title>
        <authorList>
            <person name="Gentekaki E."/>
            <person name="Curtis B."/>
            <person name="Stairs C."/>
            <person name="Eme L."/>
            <person name="Herman E."/>
            <person name="Klimes V."/>
            <person name="Arias M.C."/>
            <person name="Elias M."/>
            <person name="Hilliou F."/>
            <person name="Klute M."/>
            <person name="Malik S.-B."/>
            <person name="Pightling A."/>
            <person name="Rachubinski R."/>
            <person name="Salas D."/>
            <person name="Schlacht A."/>
            <person name="Suga H."/>
            <person name="Archibald J."/>
            <person name="Ball S.G."/>
            <person name="Clark G."/>
            <person name="Dacks J."/>
            <person name="Van Der Giezen M."/>
            <person name="Tsaousis A."/>
            <person name="Roger A."/>
        </authorList>
    </citation>
    <scope>NUCLEOTIDE SEQUENCE [LARGE SCALE GENOMIC DNA]</scope>
    <source>
        <strain evidence="11">ATCC 50177 / NandII</strain>
    </source>
</reference>
<gene>
    <name evidence="10" type="ORF">AV274_3218</name>
</gene>
<dbReference type="GO" id="GO:0031122">
    <property type="term" value="P:cytoplasmic microtubule organization"/>
    <property type="evidence" value="ECO:0007669"/>
    <property type="project" value="TreeGrafter"/>
</dbReference>
<comment type="caution">
    <text evidence="10">The sequence shown here is derived from an EMBL/GenBank/DDBJ whole genome shotgun (WGS) entry which is preliminary data.</text>
</comment>
<dbReference type="InterPro" id="IPR019367">
    <property type="entry name" value="PDZ-binding_CRIPT"/>
</dbReference>
<keyword evidence="5" id="KW-0507">mRNA processing</keyword>
<comment type="subcellular location">
    <subcellularLocation>
        <location evidence="1">Cytoplasm</location>
    </subcellularLocation>
</comment>
<dbReference type="PANTHER" id="PTHR11805">
    <property type="entry name" value="CYSTEINE-RICH PDZ-BINDING PROTEIN"/>
    <property type="match status" value="1"/>
</dbReference>
<evidence type="ECO:0000256" key="4">
    <source>
        <dbReference type="ARBA" id="ARBA00022490"/>
    </source>
</evidence>
<organism evidence="10 11">
    <name type="scientific">Blastocystis sp. subtype 1 (strain ATCC 50177 / NandII)</name>
    <dbReference type="NCBI Taxonomy" id="478820"/>
    <lineage>
        <taxon>Eukaryota</taxon>
        <taxon>Sar</taxon>
        <taxon>Stramenopiles</taxon>
        <taxon>Bigyra</taxon>
        <taxon>Opalozoa</taxon>
        <taxon>Opalinata</taxon>
        <taxon>Blastocystidae</taxon>
        <taxon>Blastocystis</taxon>
    </lineage>
</organism>
<evidence type="ECO:0000256" key="8">
    <source>
        <dbReference type="ARBA" id="ARBA00032518"/>
    </source>
</evidence>
<evidence type="ECO:0000256" key="3">
    <source>
        <dbReference type="ARBA" id="ARBA00018615"/>
    </source>
</evidence>
<dbReference type="PANTHER" id="PTHR11805:SF1">
    <property type="entry name" value="CYSTEINE-RICH PDZ-BINDING PROTEIN"/>
    <property type="match status" value="1"/>
</dbReference>
<dbReference type="GO" id="GO:0005737">
    <property type="term" value="C:cytoplasm"/>
    <property type="evidence" value="ECO:0007669"/>
    <property type="project" value="UniProtKB-SubCell"/>
</dbReference>
<evidence type="ECO:0000313" key="10">
    <source>
        <dbReference type="EMBL" id="OAO15079.1"/>
    </source>
</evidence>
<keyword evidence="11" id="KW-1185">Reference proteome</keyword>
<accession>A0A196SGI4</accession>